<dbReference type="EMBL" id="LKEA01000010">
    <property type="protein sequence ID" value="ROW06467.1"/>
    <property type="molecule type" value="Genomic_DNA"/>
</dbReference>
<sequence>MNSNMNAICTLGLLVGLLVGQSAATSDFSQSCDKIKVVDHGSSLQAQCTTKAPTGPDWLCTKLDLNNCLGSESGELIAKDVSVILVGCPNLLFSVYPDGKLIYNYTEYNLDDVVGNLDGYLQCFTNLASKDSGCN</sequence>
<accession>A0A423WT23</accession>
<name>A0A423WT23_9PEZI</name>
<dbReference type="Proteomes" id="UP000283895">
    <property type="component" value="Unassembled WGS sequence"/>
</dbReference>
<organism evidence="3 4">
    <name type="scientific">Cytospora schulzeri</name>
    <dbReference type="NCBI Taxonomy" id="448051"/>
    <lineage>
        <taxon>Eukaryota</taxon>
        <taxon>Fungi</taxon>
        <taxon>Dikarya</taxon>
        <taxon>Ascomycota</taxon>
        <taxon>Pezizomycotina</taxon>
        <taxon>Sordariomycetes</taxon>
        <taxon>Sordariomycetidae</taxon>
        <taxon>Diaporthales</taxon>
        <taxon>Cytosporaceae</taxon>
        <taxon>Cytospora</taxon>
    </lineage>
</organism>
<evidence type="ECO:0000259" key="2">
    <source>
        <dbReference type="Pfam" id="PF08881"/>
    </source>
</evidence>
<dbReference type="Gene3D" id="2.30.60.10">
    <property type="entry name" value="Cyanovirin-N"/>
    <property type="match status" value="1"/>
</dbReference>
<comment type="caution">
    <text evidence="3">The sequence shown here is derived from an EMBL/GenBank/DDBJ whole genome shotgun (WGS) entry which is preliminary data.</text>
</comment>
<dbReference type="SUPFAM" id="SSF51322">
    <property type="entry name" value="Cyanovirin-N"/>
    <property type="match status" value="1"/>
</dbReference>
<evidence type="ECO:0000313" key="3">
    <source>
        <dbReference type="EMBL" id="ROW06467.1"/>
    </source>
</evidence>
<dbReference type="InterPro" id="IPR036673">
    <property type="entry name" value="Cyanovirin-N_sf"/>
</dbReference>
<feature type="signal peptide" evidence="1">
    <location>
        <begin position="1"/>
        <end position="24"/>
    </location>
</feature>
<feature type="domain" description="Cyanovirin-N" evidence="2">
    <location>
        <begin position="28"/>
        <end position="122"/>
    </location>
</feature>
<dbReference type="InterPro" id="IPR011058">
    <property type="entry name" value="Cyanovirin-N"/>
</dbReference>
<proteinExistence type="predicted"/>
<reference evidence="3 4" key="1">
    <citation type="submission" date="2015-09" db="EMBL/GenBank/DDBJ databases">
        <title>Host preference determinants of Valsa canker pathogens revealed by comparative genomics.</title>
        <authorList>
            <person name="Yin Z."/>
            <person name="Huang L."/>
        </authorList>
    </citation>
    <scope>NUCLEOTIDE SEQUENCE [LARGE SCALE GENOMIC DNA]</scope>
    <source>
        <strain evidence="3 4">03-1</strain>
    </source>
</reference>
<evidence type="ECO:0000313" key="4">
    <source>
        <dbReference type="Proteomes" id="UP000283895"/>
    </source>
</evidence>
<keyword evidence="1" id="KW-0732">Signal</keyword>
<dbReference type="Pfam" id="PF08881">
    <property type="entry name" value="CVNH"/>
    <property type="match status" value="1"/>
</dbReference>
<dbReference type="AlphaFoldDB" id="A0A423WT23"/>
<protein>
    <recommendedName>
        <fullName evidence="2">Cyanovirin-N domain-containing protein</fullName>
    </recommendedName>
</protein>
<evidence type="ECO:0000256" key="1">
    <source>
        <dbReference type="SAM" id="SignalP"/>
    </source>
</evidence>
<feature type="chain" id="PRO_5019215288" description="Cyanovirin-N domain-containing protein" evidence="1">
    <location>
        <begin position="25"/>
        <end position="135"/>
    </location>
</feature>
<gene>
    <name evidence="3" type="ORF">VMCG_04325</name>
</gene>
<dbReference type="OrthoDB" id="2947935at2759"/>
<dbReference type="STRING" id="356882.A0A423WT23"/>
<keyword evidence="4" id="KW-1185">Reference proteome</keyword>